<dbReference type="Gene3D" id="2.60.40.2500">
    <property type="match status" value="1"/>
</dbReference>
<evidence type="ECO:0000313" key="5">
    <source>
        <dbReference type="EMBL" id="MBN6102662.1"/>
    </source>
</evidence>
<proteinExistence type="inferred from homology"/>
<dbReference type="InterPro" id="IPR033645">
    <property type="entry name" value="VirB9/CagX/TrbG_C"/>
</dbReference>
<keyword evidence="6" id="KW-1185">Reference proteome</keyword>
<evidence type="ECO:0000256" key="2">
    <source>
        <dbReference type="ARBA" id="ARBA00022729"/>
    </source>
</evidence>
<evidence type="ECO:0000256" key="3">
    <source>
        <dbReference type="SAM" id="MobiDB-lite"/>
    </source>
</evidence>
<feature type="compositionally biased region" description="Low complexity" evidence="3">
    <location>
        <begin position="259"/>
        <end position="270"/>
    </location>
</feature>
<evidence type="ECO:0000313" key="6">
    <source>
        <dbReference type="Proteomes" id="UP000695802"/>
    </source>
</evidence>
<evidence type="ECO:0000256" key="1">
    <source>
        <dbReference type="ARBA" id="ARBA00006135"/>
    </source>
</evidence>
<accession>A0ABS3B2Y0</accession>
<feature type="chain" id="PRO_5047056946" evidence="4">
    <location>
        <begin position="27"/>
        <end position="281"/>
    </location>
</feature>
<reference evidence="5 6" key="1">
    <citation type="submission" date="2021-02" db="EMBL/GenBank/DDBJ databases">
        <title>Taxonomically Unique Crown Gall-Associated Xanthomonas Stains Have Deficiency in Virulence Repertories.</title>
        <authorList>
            <person name="Mafakheri H."/>
            <person name="Taghavi S.M."/>
            <person name="Dimkic I."/>
            <person name="Nemanja K."/>
            <person name="Osdaghi E."/>
        </authorList>
    </citation>
    <scope>NUCLEOTIDE SEQUENCE [LARGE SCALE GENOMIC DNA]</scope>
    <source>
        <strain evidence="5 6">FX4</strain>
    </source>
</reference>
<dbReference type="EMBL" id="JAFIWB010000009">
    <property type="protein sequence ID" value="MBN6102662.1"/>
    <property type="molecule type" value="Genomic_DNA"/>
</dbReference>
<sequence length="281" mass="30673">MTTSARRVGRAALCLLALAAVADACADPRIRELDYDDRKVVRIDGCFGFQTMVEFAADERIENVGLGEAAHWLVVPNKRANLLFVKPAYRTSHSNMTVATDRRRYSFELVASDSPDCRRGRVVYDLRFRYPEEAAARATAATAAVASAQAEVQASAALPAPAQRNSAYSFSGARENVPLRVFDDGRSTYFQWADASSTPAVYALASDGSETPLAFTRRGDYLVADQIAPAFALRRGHAVAQLFNDGFRTPALDAQSPQPRAAAAAPARRPAWWRRKTADAQ</sequence>
<evidence type="ECO:0000256" key="4">
    <source>
        <dbReference type="SAM" id="SignalP"/>
    </source>
</evidence>
<organism evidence="5 6">
    <name type="scientific">Xanthomonas bonasiae</name>
    <dbReference type="NCBI Taxonomy" id="2810351"/>
    <lineage>
        <taxon>Bacteria</taxon>
        <taxon>Pseudomonadati</taxon>
        <taxon>Pseudomonadota</taxon>
        <taxon>Gammaproteobacteria</taxon>
        <taxon>Lysobacterales</taxon>
        <taxon>Lysobacteraceae</taxon>
        <taxon>Xanthomonas</taxon>
    </lineage>
</organism>
<feature type="signal peptide" evidence="4">
    <location>
        <begin position="1"/>
        <end position="26"/>
    </location>
</feature>
<dbReference type="CDD" id="cd06911">
    <property type="entry name" value="VirB9_CagX_TrbG"/>
    <property type="match status" value="1"/>
</dbReference>
<gene>
    <name evidence="5" type="ORF">JR064_10830</name>
</gene>
<dbReference type="Pfam" id="PF03524">
    <property type="entry name" value="CagX"/>
    <property type="match status" value="1"/>
</dbReference>
<feature type="region of interest" description="Disordered" evidence="3">
    <location>
        <begin position="250"/>
        <end position="281"/>
    </location>
</feature>
<name>A0ABS3B2Y0_9XANT</name>
<keyword evidence="2 4" id="KW-0732">Signal</keyword>
<protein>
    <submittedName>
        <fullName evidence="5">TrbG/VirB9 family P-type conjugative transfer protein</fullName>
    </submittedName>
</protein>
<dbReference type="Proteomes" id="UP000695802">
    <property type="component" value="Unassembled WGS sequence"/>
</dbReference>
<dbReference type="InterPro" id="IPR038161">
    <property type="entry name" value="VirB9/CagX/TrbG_C_sf"/>
</dbReference>
<dbReference type="InterPro" id="IPR010258">
    <property type="entry name" value="Conjugal_tfr_TrbG/VirB9/CagX"/>
</dbReference>
<comment type="similarity">
    <text evidence="1">Belongs to the TrbG/VirB9 family.</text>
</comment>
<dbReference type="RefSeq" id="WP_206229713.1">
    <property type="nucleotide sequence ID" value="NZ_JAFIWB010000009.1"/>
</dbReference>
<comment type="caution">
    <text evidence="5">The sequence shown here is derived from an EMBL/GenBank/DDBJ whole genome shotgun (WGS) entry which is preliminary data.</text>
</comment>